<proteinExistence type="predicted"/>
<dbReference type="VEuPathDB" id="VectorBase:AEPI010621"/>
<keyword evidence="8" id="KW-1185">Reference proteome</keyword>
<evidence type="ECO:0000259" key="6">
    <source>
        <dbReference type="SMART" id="SM00082"/>
    </source>
</evidence>
<dbReference type="Pfam" id="PF00560">
    <property type="entry name" value="LRR_1"/>
    <property type="match status" value="1"/>
</dbReference>
<dbReference type="Gene3D" id="3.80.10.10">
    <property type="entry name" value="Ribonuclease Inhibitor"/>
    <property type="match status" value="2"/>
</dbReference>
<dbReference type="InterPro" id="IPR032675">
    <property type="entry name" value="LRR_dom_sf"/>
</dbReference>
<dbReference type="PANTHER" id="PTHR45712">
    <property type="entry name" value="AGAP008170-PA"/>
    <property type="match status" value="1"/>
</dbReference>
<dbReference type="InterPro" id="IPR001611">
    <property type="entry name" value="Leu-rich_rpt"/>
</dbReference>
<reference evidence="8" key="1">
    <citation type="submission" date="2013-03" db="EMBL/GenBank/DDBJ databases">
        <title>The Genome Sequence of Anopheles epiroticus epiroticus2.</title>
        <authorList>
            <consortium name="The Broad Institute Genomics Platform"/>
            <person name="Neafsey D.E."/>
            <person name="Howell P."/>
            <person name="Walker B."/>
            <person name="Young S.K."/>
            <person name="Zeng Q."/>
            <person name="Gargeya S."/>
            <person name="Fitzgerald M."/>
            <person name="Haas B."/>
            <person name="Abouelleil A."/>
            <person name="Allen A.W."/>
            <person name="Alvarado L."/>
            <person name="Arachchi H.M."/>
            <person name="Berlin A.M."/>
            <person name="Chapman S.B."/>
            <person name="Gainer-Dewar J."/>
            <person name="Goldberg J."/>
            <person name="Griggs A."/>
            <person name="Gujja S."/>
            <person name="Hansen M."/>
            <person name="Howarth C."/>
            <person name="Imamovic A."/>
            <person name="Ireland A."/>
            <person name="Larimer J."/>
            <person name="McCowan C."/>
            <person name="Murphy C."/>
            <person name="Pearson M."/>
            <person name="Poon T.W."/>
            <person name="Priest M."/>
            <person name="Roberts A."/>
            <person name="Saif S."/>
            <person name="Shea T."/>
            <person name="Sisk P."/>
            <person name="Sykes S."/>
            <person name="Wortman J."/>
            <person name="Nusbaum C."/>
            <person name="Birren B."/>
        </authorList>
    </citation>
    <scope>NUCLEOTIDE SEQUENCE [LARGE SCALE GENOMIC DNA]</scope>
    <source>
        <strain evidence="8">Epiroticus2</strain>
    </source>
</reference>
<evidence type="ECO:0000313" key="8">
    <source>
        <dbReference type="Proteomes" id="UP000075885"/>
    </source>
</evidence>
<dbReference type="InterPro" id="IPR050333">
    <property type="entry name" value="SLRP"/>
</dbReference>
<evidence type="ECO:0000256" key="3">
    <source>
        <dbReference type="ARBA" id="ARBA00022737"/>
    </source>
</evidence>
<dbReference type="SMART" id="SM00365">
    <property type="entry name" value="LRR_SD22"/>
    <property type="match status" value="5"/>
</dbReference>
<dbReference type="InterPro" id="IPR000483">
    <property type="entry name" value="Cys-rich_flank_reg_C"/>
</dbReference>
<reference evidence="7" key="2">
    <citation type="submission" date="2020-05" db="UniProtKB">
        <authorList>
            <consortium name="EnsemblMetazoa"/>
        </authorList>
    </citation>
    <scope>IDENTIFICATION</scope>
    <source>
        <strain evidence="7">Epiroticus2</strain>
    </source>
</reference>
<dbReference type="SMART" id="SM00369">
    <property type="entry name" value="LRR_TYP"/>
    <property type="match status" value="6"/>
</dbReference>
<evidence type="ECO:0000256" key="2">
    <source>
        <dbReference type="ARBA" id="ARBA00022729"/>
    </source>
</evidence>
<feature type="signal peptide" evidence="5">
    <location>
        <begin position="1"/>
        <end position="31"/>
    </location>
</feature>
<feature type="chain" id="PRO_5008131875" description="LRRCT domain-containing protein" evidence="5">
    <location>
        <begin position="32"/>
        <end position="527"/>
    </location>
</feature>
<dbReference type="SMART" id="SM00082">
    <property type="entry name" value="LRRCT"/>
    <property type="match status" value="1"/>
</dbReference>
<name>A0A182PUI3_9DIPT</name>
<keyword evidence="1" id="KW-0433">Leucine-rich repeat</keyword>
<dbReference type="Pfam" id="PF13855">
    <property type="entry name" value="LRR_8"/>
    <property type="match status" value="2"/>
</dbReference>
<keyword evidence="2 5" id="KW-0732">Signal</keyword>
<dbReference type="PROSITE" id="PS51450">
    <property type="entry name" value="LRR"/>
    <property type="match status" value="4"/>
</dbReference>
<dbReference type="InterPro" id="IPR003591">
    <property type="entry name" value="Leu-rich_rpt_typical-subtyp"/>
</dbReference>
<accession>A0A182PUI3</accession>
<dbReference type="GO" id="GO:0071944">
    <property type="term" value="C:cell periphery"/>
    <property type="evidence" value="ECO:0007669"/>
    <property type="project" value="UniProtKB-ARBA"/>
</dbReference>
<keyword evidence="4" id="KW-0812">Transmembrane</keyword>
<dbReference type="AlphaFoldDB" id="A0A182PUI3"/>
<sequence>MAVNAPKAPLQHVVWLASAVLAISTVVLVSGELVQTAKVCQYMQCTTASVGENEAMQLTLRFNKTMWAEYHESLNRPFDFTSWNWSELDNVTEMNHPVELIFNGLDVPHVDIMEGHVSVVSLNLDDNQITGIEKDAFANFKNLTTLSLRRNMITVVNEFFYHPNHVKHLDLSHNQIGQIDGFKSFTWASLTHLNLSYNRLNSLRTELSKLEALETLDLSHNAITKGDKPIILPRSLVRAQLDHNELLAWPFDSLPDTLTHLSLSSNRLGSTKDAPGVIQLDLSSNRLASFCGHCFPALEVLDLSSNYFESFPRLSDRNGAASLRKVSFNRMPHIGTIEKGAFDGADNLEEIEISFCPRLSSIESHAFTGLKKLKRLDLSYNALQQVPEDMVHWRRLTEGVDLQGNPINCNCSMQWFVGKVIPLMHSRPELHSLFPQLVCAQPPMYRGYLLVYLTVHDNLLCRKYVEMDLPGMEQVVQSMREHRQMQLIRAQKIILACLIVGIVALSSYLAYLKCNKPRYRVRPIYYQ</sequence>
<evidence type="ECO:0000313" key="7">
    <source>
        <dbReference type="EnsemblMetazoa" id="AEPI010621-PA"/>
    </source>
</evidence>
<keyword evidence="4" id="KW-1133">Transmembrane helix</keyword>
<dbReference type="Pfam" id="PF13516">
    <property type="entry name" value="LRR_6"/>
    <property type="match status" value="1"/>
</dbReference>
<organism evidence="7 8">
    <name type="scientific">Anopheles epiroticus</name>
    <dbReference type="NCBI Taxonomy" id="199890"/>
    <lineage>
        <taxon>Eukaryota</taxon>
        <taxon>Metazoa</taxon>
        <taxon>Ecdysozoa</taxon>
        <taxon>Arthropoda</taxon>
        <taxon>Hexapoda</taxon>
        <taxon>Insecta</taxon>
        <taxon>Pterygota</taxon>
        <taxon>Neoptera</taxon>
        <taxon>Endopterygota</taxon>
        <taxon>Diptera</taxon>
        <taxon>Nematocera</taxon>
        <taxon>Culicoidea</taxon>
        <taxon>Culicidae</taxon>
        <taxon>Anophelinae</taxon>
        <taxon>Anopheles</taxon>
    </lineage>
</organism>
<protein>
    <recommendedName>
        <fullName evidence="6">LRRCT domain-containing protein</fullName>
    </recommendedName>
</protein>
<evidence type="ECO:0000256" key="5">
    <source>
        <dbReference type="SAM" id="SignalP"/>
    </source>
</evidence>
<keyword evidence="4" id="KW-0472">Membrane</keyword>
<evidence type="ECO:0000256" key="1">
    <source>
        <dbReference type="ARBA" id="ARBA00022614"/>
    </source>
</evidence>
<dbReference type="EnsemblMetazoa" id="AEPI010621-RA">
    <property type="protein sequence ID" value="AEPI010621-PA"/>
    <property type="gene ID" value="AEPI010621"/>
</dbReference>
<feature type="transmembrane region" description="Helical" evidence="4">
    <location>
        <begin position="493"/>
        <end position="512"/>
    </location>
</feature>
<dbReference type="SUPFAM" id="SSF52058">
    <property type="entry name" value="L domain-like"/>
    <property type="match status" value="1"/>
</dbReference>
<dbReference type="Proteomes" id="UP000075885">
    <property type="component" value="Unassembled WGS sequence"/>
</dbReference>
<dbReference type="PANTHER" id="PTHR45712:SF22">
    <property type="entry name" value="INSULIN-LIKE GROWTH FACTOR-BINDING PROTEIN COMPLEX ACID LABILE SUBUNIT"/>
    <property type="match status" value="1"/>
</dbReference>
<feature type="domain" description="LRRCT" evidence="6">
    <location>
        <begin position="405"/>
        <end position="462"/>
    </location>
</feature>
<keyword evidence="3" id="KW-0677">Repeat</keyword>
<dbReference type="PRINTS" id="PR00019">
    <property type="entry name" value="LEURICHRPT"/>
</dbReference>
<evidence type="ECO:0000256" key="4">
    <source>
        <dbReference type="SAM" id="Phobius"/>
    </source>
</evidence>
<dbReference type="STRING" id="199890.A0A182PUI3"/>